<organism evidence="2 3">
    <name type="scientific">Collybiopsis luxurians FD-317 M1</name>
    <dbReference type="NCBI Taxonomy" id="944289"/>
    <lineage>
        <taxon>Eukaryota</taxon>
        <taxon>Fungi</taxon>
        <taxon>Dikarya</taxon>
        <taxon>Basidiomycota</taxon>
        <taxon>Agaricomycotina</taxon>
        <taxon>Agaricomycetes</taxon>
        <taxon>Agaricomycetidae</taxon>
        <taxon>Agaricales</taxon>
        <taxon>Marasmiineae</taxon>
        <taxon>Omphalotaceae</taxon>
        <taxon>Collybiopsis</taxon>
        <taxon>Collybiopsis luxurians</taxon>
    </lineage>
</organism>
<proteinExistence type="predicted"/>
<keyword evidence="1" id="KW-0732">Signal</keyword>
<gene>
    <name evidence="2" type="ORF">GYMLUDRAFT_74884</name>
</gene>
<dbReference type="Proteomes" id="UP000053593">
    <property type="component" value="Unassembled WGS sequence"/>
</dbReference>
<keyword evidence="3" id="KW-1185">Reference proteome</keyword>
<reference evidence="2 3" key="1">
    <citation type="submission" date="2014-04" db="EMBL/GenBank/DDBJ databases">
        <title>Evolutionary Origins and Diversification of the Mycorrhizal Mutualists.</title>
        <authorList>
            <consortium name="DOE Joint Genome Institute"/>
            <consortium name="Mycorrhizal Genomics Consortium"/>
            <person name="Kohler A."/>
            <person name="Kuo A."/>
            <person name="Nagy L.G."/>
            <person name="Floudas D."/>
            <person name="Copeland A."/>
            <person name="Barry K.W."/>
            <person name="Cichocki N."/>
            <person name="Veneault-Fourrey C."/>
            <person name="LaButti K."/>
            <person name="Lindquist E.A."/>
            <person name="Lipzen A."/>
            <person name="Lundell T."/>
            <person name="Morin E."/>
            <person name="Murat C."/>
            <person name="Riley R."/>
            <person name="Ohm R."/>
            <person name="Sun H."/>
            <person name="Tunlid A."/>
            <person name="Henrissat B."/>
            <person name="Grigoriev I.V."/>
            <person name="Hibbett D.S."/>
            <person name="Martin F."/>
        </authorList>
    </citation>
    <scope>NUCLEOTIDE SEQUENCE [LARGE SCALE GENOMIC DNA]</scope>
    <source>
        <strain evidence="2 3">FD-317 M1</strain>
    </source>
</reference>
<name>A0A0D0B5K4_9AGAR</name>
<accession>A0A0D0B5K4</accession>
<sequence>MIQLLRLSLLCCLFASFIAAVVAFPVCSESATDLEKRQGIVYSLQSYASTNSNDPFNAIVLGGVALRAVIKDGKFERIEGVVGWHLQTKGKLTNLNTEAKFSSLSQVDEVVKGLEAMKPTSEQMFWDSAMRYLKAEGIISKMPSLLRSARKIR</sequence>
<feature type="signal peptide" evidence="1">
    <location>
        <begin position="1"/>
        <end position="23"/>
    </location>
</feature>
<evidence type="ECO:0000313" key="3">
    <source>
        <dbReference type="Proteomes" id="UP000053593"/>
    </source>
</evidence>
<dbReference type="AlphaFoldDB" id="A0A0D0B5K4"/>
<evidence type="ECO:0000256" key="1">
    <source>
        <dbReference type="SAM" id="SignalP"/>
    </source>
</evidence>
<feature type="chain" id="PRO_5002219207" evidence="1">
    <location>
        <begin position="24"/>
        <end position="153"/>
    </location>
</feature>
<evidence type="ECO:0000313" key="2">
    <source>
        <dbReference type="EMBL" id="KIK58630.1"/>
    </source>
</evidence>
<protein>
    <submittedName>
        <fullName evidence="2">Uncharacterized protein</fullName>
    </submittedName>
</protein>
<dbReference type="EMBL" id="KN834784">
    <property type="protein sequence ID" value="KIK58630.1"/>
    <property type="molecule type" value="Genomic_DNA"/>
</dbReference>
<dbReference type="HOGENOM" id="CLU_1713484_0_0_1"/>